<dbReference type="AlphaFoldDB" id="A0AAD9WK79"/>
<dbReference type="InterPro" id="IPR044159">
    <property type="entry name" value="IQM"/>
</dbReference>
<evidence type="ECO:0000256" key="2">
    <source>
        <dbReference type="ARBA" id="ARBA00004496"/>
    </source>
</evidence>
<dbReference type="Proteomes" id="UP001280121">
    <property type="component" value="Unassembled WGS sequence"/>
</dbReference>
<gene>
    <name evidence="5" type="ORF">Ddye_029023</name>
</gene>
<evidence type="ECO:0000313" key="5">
    <source>
        <dbReference type="EMBL" id="KAK2634231.1"/>
    </source>
</evidence>
<keyword evidence="6" id="KW-1185">Reference proteome</keyword>
<evidence type="ECO:0000313" key="6">
    <source>
        <dbReference type="Proteomes" id="UP001280121"/>
    </source>
</evidence>
<protein>
    <submittedName>
        <fullName evidence="5">Uncharacterized protein</fullName>
    </submittedName>
</protein>
<keyword evidence="4" id="KW-0539">Nucleus</keyword>
<comment type="caution">
    <text evidence="5">The sequence shown here is derived from an EMBL/GenBank/DDBJ whole genome shotgun (WGS) entry which is preliminary data.</text>
</comment>
<comment type="subcellular location">
    <subcellularLocation>
        <location evidence="2">Cytoplasm</location>
    </subcellularLocation>
    <subcellularLocation>
        <location evidence="1">Nucleus</location>
    </subcellularLocation>
</comment>
<dbReference type="GO" id="GO:0005737">
    <property type="term" value="C:cytoplasm"/>
    <property type="evidence" value="ECO:0007669"/>
    <property type="project" value="UniProtKB-SubCell"/>
</dbReference>
<proteinExistence type="predicted"/>
<reference evidence="5" key="1">
    <citation type="journal article" date="2023" name="Plant J.">
        <title>Genome sequences and population genomics provide insights into the demographic history, inbreeding, and mutation load of two 'living fossil' tree species of Dipteronia.</title>
        <authorList>
            <person name="Feng Y."/>
            <person name="Comes H.P."/>
            <person name="Chen J."/>
            <person name="Zhu S."/>
            <person name="Lu R."/>
            <person name="Zhang X."/>
            <person name="Li P."/>
            <person name="Qiu J."/>
            <person name="Olsen K.M."/>
            <person name="Qiu Y."/>
        </authorList>
    </citation>
    <scope>NUCLEOTIDE SEQUENCE</scope>
    <source>
        <strain evidence="5">KIB01</strain>
    </source>
</reference>
<sequence length="84" mass="9682">MSRTADCHECGLMDMDSPDTSEDGFESTAAVRMQKVYRSYRTRRRWQALDYARLNRSTVSFFNYSKPETAGSQWTRISVNASKA</sequence>
<keyword evidence="3" id="KW-0963">Cytoplasm</keyword>
<dbReference type="PROSITE" id="PS50096">
    <property type="entry name" value="IQ"/>
    <property type="match status" value="1"/>
</dbReference>
<dbReference type="EMBL" id="JANJYI010000009">
    <property type="protein sequence ID" value="KAK2634231.1"/>
    <property type="molecule type" value="Genomic_DNA"/>
</dbReference>
<evidence type="ECO:0000256" key="3">
    <source>
        <dbReference type="ARBA" id="ARBA00022490"/>
    </source>
</evidence>
<dbReference type="PANTHER" id="PTHR31250">
    <property type="entry name" value="IQ DOMAIN-CONTAINING PROTEIN IQM3"/>
    <property type="match status" value="1"/>
</dbReference>
<dbReference type="PANTHER" id="PTHR31250:SF10">
    <property type="entry name" value="IQ DOMAIN-CONTAINING PROTEIN IQM3"/>
    <property type="match status" value="1"/>
</dbReference>
<accession>A0AAD9WK79</accession>
<evidence type="ECO:0000256" key="1">
    <source>
        <dbReference type="ARBA" id="ARBA00004123"/>
    </source>
</evidence>
<name>A0AAD9WK79_9ROSI</name>
<organism evidence="5 6">
    <name type="scientific">Dipteronia dyeriana</name>
    <dbReference type="NCBI Taxonomy" id="168575"/>
    <lineage>
        <taxon>Eukaryota</taxon>
        <taxon>Viridiplantae</taxon>
        <taxon>Streptophyta</taxon>
        <taxon>Embryophyta</taxon>
        <taxon>Tracheophyta</taxon>
        <taxon>Spermatophyta</taxon>
        <taxon>Magnoliopsida</taxon>
        <taxon>eudicotyledons</taxon>
        <taxon>Gunneridae</taxon>
        <taxon>Pentapetalae</taxon>
        <taxon>rosids</taxon>
        <taxon>malvids</taxon>
        <taxon>Sapindales</taxon>
        <taxon>Sapindaceae</taxon>
        <taxon>Hippocastanoideae</taxon>
        <taxon>Acereae</taxon>
        <taxon>Dipteronia</taxon>
    </lineage>
</organism>
<evidence type="ECO:0000256" key="4">
    <source>
        <dbReference type="ARBA" id="ARBA00023242"/>
    </source>
</evidence>
<dbReference type="GO" id="GO:0005634">
    <property type="term" value="C:nucleus"/>
    <property type="evidence" value="ECO:0007669"/>
    <property type="project" value="UniProtKB-SubCell"/>
</dbReference>